<dbReference type="Gene3D" id="3.90.190.20">
    <property type="entry name" value="Mur ligase, C-terminal domain"/>
    <property type="match status" value="1"/>
</dbReference>
<comment type="function">
    <text evidence="7">Catalyzes the addition of meso-diaminopimelic acid to the nucleotide precursor UDP-N-acetylmuramoyl-L-alanyl-D-glutamate (UMAG) in the biosynthesis of bacterial cell-wall peptidoglycan.</text>
</comment>
<dbReference type="GO" id="GO:0000287">
    <property type="term" value="F:magnesium ion binding"/>
    <property type="evidence" value="ECO:0007669"/>
    <property type="project" value="UniProtKB-UniRule"/>
</dbReference>
<dbReference type="PANTHER" id="PTHR23135:SF4">
    <property type="entry name" value="UDP-N-ACETYLMURAMOYL-L-ALANYL-D-GLUTAMATE--2,6-DIAMINOPIMELATE LIGASE MURE HOMOLOG, CHLOROPLASTIC"/>
    <property type="match status" value="1"/>
</dbReference>
<keyword evidence="7" id="KW-0963">Cytoplasm</keyword>
<evidence type="ECO:0000256" key="2">
    <source>
        <dbReference type="ARBA" id="ARBA00022618"/>
    </source>
</evidence>
<comment type="catalytic activity">
    <reaction evidence="7">
        <text>UDP-N-acetyl-alpha-D-muramoyl-L-alanyl-D-glutamate + meso-2,6-diaminopimelate + ATP = UDP-N-acetyl-alpha-D-muramoyl-L-alanyl-gamma-D-glutamyl-meso-2,6-diaminopimelate + ADP + phosphate + H(+)</text>
        <dbReference type="Rhea" id="RHEA:23676"/>
        <dbReference type="ChEBI" id="CHEBI:15378"/>
        <dbReference type="ChEBI" id="CHEBI:30616"/>
        <dbReference type="ChEBI" id="CHEBI:43474"/>
        <dbReference type="ChEBI" id="CHEBI:57791"/>
        <dbReference type="ChEBI" id="CHEBI:83900"/>
        <dbReference type="ChEBI" id="CHEBI:83905"/>
        <dbReference type="ChEBI" id="CHEBI:456216"/>
        <dbReference type="EC" id="6.3.2.13"/>
    </reaction>
</comment>
<evidence type="ECO:0000259" key="11">
    <source>
        <dbReference type="Pfam" id="PF02875"/>
    </source>
</evidence>
<protein>
    <recommendedName>
        <fullName evidence="7">UDP-N-acetylmuramoyl-L-alanyl-D-glutamate--2,6-diaminopimelate ligase</fullName>
        <ecNumber evidence="7">6.3.2.13</ecNumber>
    </recommendedName>
    <alternativeName>
        <fullName evidence="7">Meso-A2pm-adding enzyme</fullName>
    </alternativeName>
    <alternativeName>
        <fullName evidence="7">Meso-diaminopimelate-adding enzyme</fullName>
    </alternativeName>
    <alternativeName>
        <fullName evidence="7">UDP-MurNAc-L-Ala-D-Glu:meso-diaminopimelate ligase</fullName>
    </alternativeName>
    <alternativeName>
        <fullName evidence="7">UDP-MurNAc-tripeptide synthetase</fullName>
    </alternativeName>
    <alternativeName>
        <fullName evidence="7">UDP-N-acetylmuramyl-tripeptide synthetase</fullName>
    </alternativeName>
</protein>
<comment type="PTM">
    <text evidence="7">Carboxylation is probably crucial for Mg(2+) binding and, consequently, for the gamma-phosphate positioning of ATP.</text>
</comment>
<feature type="short sequence motif" description="Meso-diaminopimelate recognition motif" evidence="7">
    <location>
        <begin position="414"/>
        <end position="417"/>
    </location>
</feature>
<dbReference type="RefSeq" id="WP_051518480.1">
    <property type="nucleotide sequence ID" value="NZ_AWQS01000084.1"/>
</dbReference>
<dbReference type="EC" id="6.3.2.13" evidence="7"/>
<evidence type="ECO:0000256" key="1">
    <source>
        <dbReference type="ARBA" id="ARBA00005898"/>
    </source>
</evidence>
<keyword evidence="2 7" id="KW-0132">Cell division</keyword>
<dbReference type="GO" id="GO:0009252">
    <property type="term" value="P:peptidoglycan biosynthetic process"/>
    <property type="evidence" value="ECO:0007669"/>
    <property type="project" value="UniProtKB-UniRule"/>
</dbReference>
<feature type="domain" description="Mur ligase C-terminal" evidence="11">
    <location>
        <begin position="340"/>
        <end position="482"/>
    </location>
</feature>
<dbReference type="GO" id="GO:0005737">
    <property type="term" value="C:cytoplasm"/>
    <property type="evidence" value="ECO:0007669"/>
    <property type="project" value="UniProtKB-SubCell"/>
</dbReference>
<feature type="binding site" evidence="7">
    <location>
        <position position="480"/>
    </location>
    <ligand>
        <name>meso-2,6-diaminopimelate</name>
        <dbReference type="ChEBI" id="CHEBI:57791"/>
    </ligand>
</feature>
<feature type="modified residue" description="N6-carboxylysine" evidence="7">
    <location>
        <position position="232"/>
    </location>
</feature>
<evidence type="ECO:0000313" key="14">
    <source>
        <dbReference type="Proteomes" id="UP000019494"/>
    </source>
</evidence>
<comment type="pathway">
    <text evidence="7 8">Cell wall biogenesis; peptidoglycan biosynthesis.</text>
</comment>
<feature type="binding site" evidence="7">
    <location>
        <position position="40"/>
    </location>
    <ligand>
        <name>UDP-N-acetyl-alpha-D-muramoyl-L-alanyl-D-glutamate</name>
        <dbReference type="ChEBI" id="CHEBI:83900"/>
    </ligand>
</feature>
<feature type="domain" description="Mur ligase central" evidence="12">
    <location>
        <begin position="121"/>
        <end position="317"/>
    </location>
</feature>
<dbReference type="InterPro" id="IPR036565">
    <property type="entry name" value="Mur-like_cat_sf"/>
</dbReference>
<feature type="domain" description="Mur ligase N-terminal catalytic" evidence="10">
    <location>
        <begin position="33"/>
        <end position="109"/>
    </location>
</feature>
<evidence type="ECO:0000259" key="12">
    <source>
        <dbReference type="Pfam" id="PF08245"/>
    </source>
</evidence>
<dbReference type="PATRIC" id="fig|584657.3.peg.2269"/>
<organism evidence="13 14">
    <name type="scientific">Intrasporangium chromatireducens Q5-1</name>
    <dbReference type="NCBI Taxonomy" id="584657"/>
    <lineage>
        <taxon>Bacteria</taxon>
        <taxon>Bacillati</taxon>
        <taxon>Actinomycetota</taxon>
        <taxon>Actinomycetes</taxon>
        <taxon>Micrococcales</taxon>
        <taxon>Intrasporangiaceae</taxon>
        <taxon>Intrasporangium</taxon>
    </lineage>
</organism>
<evidence type="ECO:0000313" key="13">
    <source>
        <dbReference type="EMBL" id="EWT05817.1"/>
    </source>
</evidence>
<feature type="binding site" evidence="7">
    <location>
        <position position="38"/>
    </location>
    <ligand>
        <name>UDP-N-acetyl-alpha-D-muramoyl-L-alanyl-D-glutamate</name>
        <dbReference type="ChEBI" id="CHEBI:83900"/>
    </ligand>
</feature>
<comment type="cofactor">
    <cofactor evidence="7">
        <name>Mg(2+)</name>
        <dbReference type="ChEBI" id="CHEBI:18420"/>
    </cofactor>
</comment>
<keyword evidence="7" id="KW-0547">Nucleotide-binding</keyword>
<dbReference type="NCBIfam" id="TIGR01085">
    <property type="entry name" value="murE"/>
    <property type="match status" value="1"/>
</dbReference>
<dbReference type="OrthoDB" id="9800958at2"/>
<proteinExistence type="inferred from homology"/>
<dbReference type="GO" id="GO:0008765">
    <property type="term" value="F:UDP-N-acetylmuramoylalanyl-D-glutamate-2,6-diaminopimelate ligase activity"/>
    <property type="evidence" value="ECO:0007669"/>
    <property type="project" value="UniProtKB-UniRule"/>
</dbReference>
<evidence type="ECO:0000256" key="4">
    <source>
        <dbReference type="ARBA" id="ARBA00022984"/>
    </source>
</evidence>
<comment type="subcellular location">
    <subcellularLocation>
        <location evidence="7 8">Cytoplasm</location>
    </subcellularLocation>
</comment>
<keyword evidence="14" id="KW-1185">Reference proteome</keyword>
<dbReference type="InterPro" id="IPR013221">
    <property type="entry name" value="Mur_ligase_cen"/>
</dbReference>
<feature type="binding site" evidence="7">
    <location>
        <begin position="414"/>
        <end position="417"/>
    </location>
    <ligand>
        <name>meso-2,6-diaminopimelate</name>
        <dbReference type="ChEBI" id="CHEBI:57791"/>
    </ligand>
</feature>
<comment type="similarity">
    <text evidence="1 7">Belongs to the MurCDEF family. MurE subfamily.</text>
</comment>
<dbReference type="Proteomes" id="UP000019494">
    <property type="component" value="Unassembled WGS sequence"/>
</dbReference>
<dbReference type="GO" id="GO:0071555">
    <property type="term" value="P:cell wall organization"/>
    <property type="evidence" value="ECO:0007669"/>
    <property type="project" value="UniProtKB-KW"/>
</dbReference>
<reference evidence="14" key="1">
    <citation type="submission" date="2013-08" db="EMBL/GenBank/DDBJ databases">
        <title>Intrasporangium oryzae NRRL B-24470.</title>
        <authorList>
            <person name="Liu H."/>
            <person name="Wang G."/>
        </authorList>
    </citation>
    <scope>NUCLEOTIDE SEQUENCE [LARGE SCALE GENOMIC DNA]</scope>
    <source>
        <strain evidence="14">Q5-1</strain>
    </source>
</reference>
<dbReference type="PANTHER" id="PTHR23135">
    <property type="entry name" value="MUR LIGASE FAMILY MEMBER"/>
    <property type="match status" value="1"/>
</dbReference>
<dbReference type="Pfam" id="PF08245">
    <property type="entry name" value="Mur_ligase_M"/>
    <property type="match status" value="1"/>
</dbReference>
<gene>
    <name evidence="7" type="primary">murE</name>
    <name evidence="13" type="ORF">N864_01850</name>
</gene>
<keyword evidence="4 7" id="KW-0573">Peptidoglycan synthesis</keyword>
<evidence type="ECO:0000256" key="8">
    <source>
        <dbReference type="RuleBase" id="RU004135"/>
    </source>
</evidence>
<evidence type="ECO:0000256" key="3">
    <source>
        <dbReference type="ARBA" id="ARBA00022960"/>
    </source>
</evidence>
<feature type="binding site" evidence="7">
    <location>
        <position position="200"/>
    </location>
    <ligand>
        <name>UDP-N-acetyl-alpha-D-muramoyl-L-alanyl-D-glutamate</name>
        <dbReference type="ChEBI" id="CHEBI:83900"/>
    </ligand>
</feature>
<dbReference type="InterPro" id="IPR035911">
    <property type="entry name" value="MurE/MurF_N"/>
</dbReference>
<keyword evidence="7" id="KW-0067">ATP-binding</keyword>
<feature type="binding site" evidence="7">
    <location>
        <position position="484"/>
    </location>
    <ligand>
        <name>meso-2,6-diaminopimelate</name>
        <dbReference type="ChEBI" id="CHEBI:57791"/>
    </ligand>
</feature>
<dbReference type="SUPFAM" id="SSF53623">
    <property type="entry name" value="MurD-like peptide ligases, catalytic domain"/>
    <property type="match status" value="1"/>
</dbReference>
<dbReference type="InterPro" id="IPR036615">
    <property type="entry name" value="Mur_ligase_C_dom_sf"/>
</dbReference>
<accession>W9GL13</accession>
<dbReference type="GO" id="GO:0051301">
    <property type="term" value="P:cell division"/>
    <property type="evidence" value="ECO:0007669"/>
    <property type="project" value="UniProtKB-KW"/>
</dbReference>
<keyword evidence="3 7" id="KW-0133">Cell shape</keyword>
<dbReference type="NCBIfam" id="NF001126">
    <property type="entry name" value="PRK00139.1-4"/>
    <property type="match status" value="1"/>
</dbReference>
<feature type="binding site" evidence="7">
    <location>
        <begin position="123"/>
        <end position="129"/>
    </location>
    <ligand>
        <name>ATP</name>
        <dbReference type="ChEBI" id="CHEBI:30616"/>
    </ligand>
</feature>
<dbReference type="Pfam" id="PF01225">
    <property type="entry name" value="Mur_ligase"/>
    <property type="match status" value="1"/>
</dbReference>
<dbReference type="GO" id="GO:0005524">
    <property type="term" value="F:ATP binding"/>
    <property type="evidence" value="ECO:0007669"/>
    <property type="project" value="UniProtKB-UniRule"/>
</dbReference>
<dbReference type="SUPFAM" id="SSF63418">
    <property type="entry name" value="MurE/MurF N-terminal domain"/>
    <property type="match status" value="1"/>
</dbReference>
<feature type="binding site" evidence="7">
    <location>
        <begin position="165"/>
        <end position="166"/>
    </location>
    <ligand>
        <name>UDP-N-acetyl-alpha-D-muramoyl-L-alanyl-D-glutamate</name>
        <dbReference type="ChEBI" id="CHEBI:83900"/>
    </ligand>
</feature>
<dbReference type="Gene3D" id="3.40.1390.10">
    <property type="entry name" value="MurE/MurF, N-terminal domain"/>
    <property type="match status" value="1"/>
</dbReference>
<dbReference type="GO" id="GO:0008360">
    <property type="term" value="P:regulation of cell shape"/>
    <property type="evidence" value="ECO:0007669"/>
    <property type="project" value="UniProtKB-KW"/>
</dbReference>
<dbReference type="SUPFAM" id="SSF53244">
    <property type="entry name" value="MurD-like peptide ligases, peptide-binding domain"/>
    <property type="match status" value="1"/>
</dbReference>
<keyword evidence="5 7" id="KW-0131">Cell cycle</keyword>
<dbReference type="NCBIfam" id="NF001124">
    <property type="entry name" value="PRK00139.1-2"/>
    <property type="match status" value="1"/>
</dbReference>
<evidence type="ECO:0000259" key="10">
    <source>
        <dbReference type="Pfam" id="PF01225"/>
    </source>
</evidence>
<evidence type="ECO:0000256" key="6">
    <source>
        <dbReference type="ARBA" id="ARBA00023316"/>
    </source>
</evidence>
<dbReference type="HAMAP" id="MF_00208">
    <property type="entry name" value="MurE"/>
    <property type="match status" value="1"/>
</dbReference>
<evidence type="ECO:0000256" key="7">
    <source>
        <dbReference type="HAMAP-Rule" id="MF_00208"/>
    </source>
</evidence>
<dbReference type="EMBL" id="AWQS01000084">
    <property type="protein sequence ID" value="EWT05817.1"/>
    <property type="molecule type" value="Genomic_DNA"/>
</dbReference>
<sequence length="528" mass="54776">MSTPPTRPTASGLPLADLSTRLGLRTPPADVRVTGVTLDSRAVRPGDLYAALPGFNVHGARFASDAVRAGAVAVLTDPDGAALLTGNDAPVLVVEHPREVLGAVAAAVYGNPADELTMVGITGTNGKTTTAYLIESALRAHRVRTGLIGTVETRIGDERIPSVRTTPESPELHALLATMRERGVEACVMEVSSHALALHRVDGVVYDVALFTNLSQDHLDFHGSMEDYFAAKAQLFTPARARRGVVCVDDEWGRRLAAEADIPVATFSTTGVAADWTARSAGADVRLRCEADGTELHLVSHLPGSFNIANTCLAGLALLSLGLTPGEVDRVLAAPPEVPGRMEVVSTSAEGPRCIVDFAHTPDAVDAALAALRPSTSGRLVAVLGAGGDRDRGKRPDMGAAAARHADVVVVTDDNPRSEDPASIRDAVRAGAERAAQDGHATATVVRDGGARTDAITHTVAEAVRAARESGRIDTVVILGKGHETGQEVGGVVHPFDDREAVRAALAAAGLHRTTSTTPSTAPTGGAR</sequence>
<dbReference type="InterPro" id="IPR005761">
    <property type="entry name" value="UDP-N-AcMur-Glu-dNH2Pim_ligase"/>
</dbReference>
<comment type="caution">
    <text evidence="7">Lacks conserved residue(s) required for the propagation of feature annotation.</text>
</comment>
<dbReference type="AlphaFoldDB" id="W9GL13"/>
<dbReference type="InterPro" id="IPR004101">
    <property type="entry name" value="Mur_ligase_C"/>
</dbReference>
<keyword evidence="7" id="KW-0460">Magnesium</keyword>
<keyword evidence="7 13" id="KW-0436">Ligase</keyword>
<feature type="region of interest" description="Disordered" evidence="9">
    <location>
        <begin position="509"/>
        <end position="528"/>
    </location>
</feature>
<comment type="caution">
    <text evidence="13">The sequence shown here is derived from an EMBL/GenBank/DDBJ whole genome shotgun (WGS) entry which is preliminary data.</text>
</comment>
<feature type="binding site" evidence="7">
    <location>
        <position position="390"/>
    </location>
    <ligand>
        <name>meso-2,6-diaminopimelate</name>
        <dbReference type="ChEBI" id="CHEBI:57791"/>
    </ligand>
</feature>
<evidence type="ECO:0000256" key="5">
    <source>
        <dbReference type="ARBA" id="ARBA00023306"/>
    </source>
</evidence>
<name>W9GL13_9MICO</name>
<feature type="binding site" evidence="7">
    <location>
        <position position="192"/>
    </location>
    <ligand>
        <name>UDP-N-acetyl-alpha-D-muramoyl-L-alanyl-D-glutamate</name>
        <dbReference type="ChEBI" id="CHEBI:83900"/>
    </ligand>
</feature>
<dbReference type="Gene3D" id="3.40.1190.10">
    <property type="entry name" value="Mur-like, catalytic domain"/>
    <property type="match status" value="1"/>
</dbReference>
<dbReference type="Pfam" id="PF02875">
    <property type="entry name" value="Mur_ligase_C"/>
    <property type="match status" value="1"/>
</dbReference>
<dbReference type="InterPro" id="IPR000713">
    <property type="entry name" value="Mur_ligase_N"/>
</dbReference>
<evidence type="ECO:0000256" key="9">
    <source>
        <dbReference type="SAM" id="MobiDB-lite"/>
    </source>
</evidence>
<keyword evidence="6 7" id="KW-0961">Cell wall biogenesis/degradation</keyword>
<dbReference type="UniPathway" id="UPA00219"/>